<evidence type="ECO:0000256" key="6">
    <source>
        <dbReference type="ARBA" id="ARBA00052699"/>
    </source>
</evidence>
<evidence type="ECO:0000256" key="7">
    <source>
        <dbReference type="PIRSR" id="PIRSR001434-2"/>
    </source>
</evidence>
<gene>
    <name evidence="9" type="ORF">FLK61_36430</name>
</gene>
<dbReference type="InterPro" id="IPR000277">
    <property type="entry name" value="Cys/Met-Metab_PyrdxlP-dep_enz"/>
</dbReference>
<dbReference type="AlphaFoldDB" id="A0A859FGC2"/>
<keyword evidence="10" id="KW-1185">Reference proteome</keyword>
<comment type="similarity">
    <text evidence="8">Belongs to the trans-sulfuration enzymes family.</text>
</comment>
<dbReference type="PIRSF" id="PIRSF001434">
    <property type="entry name" value="CGS"/>
    <property type="match status" value="1"/>
</dbReference>
<evidence type="ECO:0000256" key="2">
    <source>
        <dbReference type="ARBA" id="ARBA00022898"/>
    </source>
</evidence>
<comment type="catalytic activity">
    <reaction evidence="6">
        <text>L-methionine + H2O = methanethiol + 2-oxobutanoate + NH4(+)</text>
        <dbReference type="Rhea" id="RHEA:23800"/>
        <dbReference type="ChEBI" id="CHEBI:15377"/>
        <dbReference type="ChEBI" id="CHEBI:16007"/>
        <dbReference type="ChEBI" id="CHEBI:16763"/>
        <dbReference type="ChEBI" id="CHEBI:28938"/>
        <dbReference type="ChEBI" id="CHEBI:57844"/>
        <dbReference type="EC" id="4.4.1.11"/>
    </reaction>
    <physiologicalReaction direction="left-to-right" evidence="6">
        <dbReference type="Rhea" id="RHEA:23801"/>
    </physiologicalReaction>
</comment>
<dbReference type="KEGG" id="psua:FLK61_36430"/>
<feature type="modified residue" description="N6-(pyridoxal phosphate)lysine" evidence="7">
    <location>
        <position position="209"/>
    </location>
</feature>
<dbReference type="PANTHER" id="PTHR11808:SF80">
    <property type="entry name" value="CYSTATHIONINE GAMMA-LYASE"/>
    <property type="match status" value="1"/>
</dbReference>
<dbReference type="GO" id="GO:0018826">
    <property type="term" value="F:methionine gamma-lyase activity"/>
    <property type="evidence" value="ECO:0007669"/>
    <property type="project" value="UniProtKB-EC"/>
</dbReference>
<dbReference type="CDD" id="cd00614">
    <property type="entry name" value="CGS_like"/>
    <property type="match status" value="1"/>
</dbReference>
<dbReference type="SUPFAM" id="SSF53383">
    <property type="entry name" value="PLP-dependent transferases"/>
    <property type="match status" value="1"/>
</dbReference>
<reference evidence="10" key="1">
    <citation type="submission" date="2019-07" db="EMBL/GenBank/DDBJ databases">
        <title>Bacillus alkalisoli sp. nov. isolated from saline soil.</title>
        <authorList>
            <person name="Sun J.-Q."/>
            <person name="Xu L."/>
        </authorList>
    </citation>
    <scope>NUCLEOTIDE SEQUENCE [LARGE SCALE GENOMIC DNA]</scope>
    <source>
        <strain evidence="10">M4U3P1</strain>
    </source>
</reference>
<sequence length="399" mass="42995">MTRKEPTMGTKAIWAGEKDYLAFGATQVPVVHSVSFGYDDMDEWYDVAIGKKKGHIYGRNTNPTVQAFEDKVKALESAEAATSFSTGMAAISNTLGTFLTPGDRIVSIKDTYGGTNKIFTEFLPRQHIEVVLCDTGDHAAIEAEVAKGCKILYLETPTNPTVKITDIARMAKAGKQAGAIVVVDNTFATPINQNPLALGVDLVLHSATKFLGGHADALGGVLCGSHELVEQVYHYREINGATLDPMAAYLLLRGMKTLSLRIERQNANAMQVARYLQSVDLVEDVFYPGLPTHPHHDIAKEQMSGFGGMLSFSVKGGVETVRDLLPKLRFANRAANLGAVETIVGPSRTTSHVECTPEERAAMGIPEGLIRYSAGIEDIDDLLADLEQAFAAVAKEAVG</sequence>
<evidence type="ECO:0000256" key="4">
    <source>
        <dbReference type="ARBA" id="ARBA00047199"/>
    </source>
</evidence>
<dbReference type="GO" id="GO:0047982">
    <property type="term" value="F:homocysteine desulfhydrase activity"/>
    <property type="evidence" value="ECO:0007669"/>
    <property type="project" value="UniProtKB-EC"/>
</dbReference>
<evidence type="ECO:0000256" key="1">
    <source>
        <dbReference type="ARBA" id="ARBA00001933"/>
    </source>
</evidence>
<dbReference type="EC" id="4.4.1.2" evidence="3"/>
<evidence type="ECO:0000313" key="9">
    <source>
        <dbReference type="EMBL" id="QKS72147.1"/>
    </source>
</evidence>
<dbReference type="NCBIfam" id="NF006097">
    <property type="entry name" value="PRK08249.1"/>
    <property type="match status" value="1"/>
</dbReference>
<evidence type="ECO:0000313" key="10">
    <source>
        <dbReference type="Proteomes" id="UP000318138"/>
    </source>
</evidence>
<dbReference type="InterPro" id="IPR015424">
    <property type="entry name" value="PyrdxlP-dep_Trfase"/>
</dbReference>
<dbReference type="FunFam" id="3.40.640.10:FF:000046">
    <property type="entry name" value="Cystathionine gamma-lyase"/>
    <property type="match status" value="1"/>
</dbReference>
<dbReference type="GO" id="GO:0019346">
    <property type="term" value="P:transsulfuration"/>
    <property type="evidence" value="ECO:0007669"/>
    <property type="project" value="InterPro"/>
</dbReference>
<comment type="catalytic activity">
    <reaction evidence="5">
        <text>L-homocysteine + H2O = 2-oxobutanoate + hydrogen sulfide + NH4(+) + H(+)</text>
        <dbReference type="Rhea" id="RHEA:14501"/>
        <dbReference type="ChEBI" id="CHEBI:15377"/>
        <dbReference type="ChEBI" id="CHEBI:15378"/>
        <dbReference type="ChEBI" id="CHEBI:16763"/>
        <dbReference type="ChEBI" id="CHEBI:28938"/>
        <dbReference type="ChEBI" id="CHEBI:29919"/>
        <dbReference type="ChEBI" id="CHEBI:58199"/>
        <dbReference type="EC" id="4.4.1.2"/>
    </reaction>
    <physiologicalReaction direction="left-to-right" evidence="5">
        <dbReference type="Rhea" id="RHEA:14502"/>
    </physiologicalReaction>
</comment>
<keyword evidence="2 7" id="KW-0663">Pyridoxal phosphate</keyword>
<dbReference type="RefSeq" id="WP_176010131.1">
    <property type="nucleotide sequence ID" value="NZ_CP041372.2"/>
</dbReference>
<name>A0A859FGC2_9BACI</name>
<dbReference type="PANTHER" id="PTHR11808">
    <property type="entry name" value="TRANS-SULFURATION ENZYME FAMILY MEMBER"/>
    <property type="match status" value="1"/>
</dbReference>
<dbReference type="Gene3D" id="3.40.640.10">
    <property type="entry name" value="Type I PLP-dependent aspartate aminotransferase-like (Major domain)"/>
    <property type="match status" value="1"/>
</dbReference>
<comment type="cofactor">
    <cofactor evidence="1 8">
        <name>pyridoxal 5'-phosphate</name>
        <dbReference type="ChEBI" id="CHEBI:597326"/>
    </cofactor>
</comment>
<proteinExistence type="inferred from homology"/>
<evidence type="ECO:0000256" key="8">
    <source>
        <dbReference type="RuleBase" id="RU362118"/>
    </source>
</evidence>
<accession>A0A859FGC2</accession>
<dbReference type="GO" id="GO:0005737">
    <property type="term" value="C:cytoplasm"/>
    <property type="evidence" value="ECO:0007669"/>
    <property type="project" value="TreeGrafter"/>
</dbReference>
<dbReference type="InterPro" id="IPR015421">
    <property type="entry name" value="PyrdxlP-dep_Trfase_major"/>
</dbReference>
<protein>
    <recommendedName>
        <fullName evidence="3">homocysteine desulfhydrase</fullName>
        <ecNumber evidence="3">4.4.1.2</ecNumber>
    </recommendedName>
    <alternativeName>
        <fullName evidence="4">Homocysteine desulfhydrase</fullName>
    </alternativeName>
</protein>
<dbReference type="Gene3D" id="3.90.1150.10">
    <property type="entry name" value="Aspartate Aminotransferase, domain 1"/>
    <property type="match status" value="1"/>
</dbReference>
<dbReference type="InterPro" id="IPR015422">
    <property type="entry name" value="PyrdxlP-dep_Trfase_small"/>
</dbReference>
<evidence type="ECO:0000256" key="3">
    <source>
        <dbReference type="ARBA" id="ARBA00047175"/>
    </source>
</evidence>
<dbReference type="Pfam" id="PF01053">
    <property type="entry name" value="Cys_Met_Meta_PP"/>
    <property type="match status" value="1"/>
</dbReference>
<evidence type="ECO:0000256" key="5">
    <source>
        <dbReference type="ARBA" id="ARBA00048780"/>
    </source>
</evidence>
<dbReference type="GO" id="GO:0030170">
    <property type="term" value="F:pyridoxal phosphate binding"/>
    <property type="evidence" value="ECO:0007669"/>
    <property type="project" value="InterPro"/>
</dbReference>
<dbReference type="EMBL" id="CP041372">
    <property type="protein sequence ID" value="QKS72147.1"/>
    <property type="molecule type" value="Genomic_DNA"/>
</dbReference>
<organism evidence="9 10">
    <name type="scientific">Paenalkalicoccus suaedae</name>
    <dbReference type="NCBI Taxonomy" id="2592382"/>
    <lineage>
        <taxon>Bacteria</taxon>
        <taxon>Bacillati</taxon>
        <taxon>Bacillota</taxon>
        <taxon>Bacilli</taxon>
        <taxon>Bacillales</taxon>
        <taxon>Bacillaceae</taxon>
        <taxon>Paenalkalicoccus</taxon>
    </lineage>
</organism>
<dbReference type="Proteomes" id="UP000318138">
    <property type="component" value="Chromosome"/>
</dbReference>